<dbReference type="GO" id="GO:0070971">
    <property type="term" value="C:endoplasmic reticulum exit site"/>
    <property type="evidence" value="ECO:0007669"/>
    <property type="project" value="UniProtKB-ARBA"/>
</dbReference>
<comment type="subunit">
    <text evidence="12">SEC16A and SEC16B are each present in multiple copies in a heteromeric complex.</text>
</comment>
<sequence>MFYLASAAGILETEDGRLAGGWAEGGNRLQRRLCCGWKALVEALCHLFHCSQASEAPRIFRMEPWAPLRPPLPRQGRAARGEKWAVWAEGHHGPPPRWPVLHAGPPPRPGSWEQGHPPGRDTRRPASRAESYESGHPFRPYSSQVRVFSPPCHAAGQPSLLLQYRESGLSSSGYELSQYIRDGADHCDTAFSESWSPAQGGGPSVSGLLAPPKFSLPHRAVCFGAGGQLVLVCPHSPAEGQRPLVKLHSLEVILHGTKEQEELQAFPGPLAREDLHKVDVMTFCQQKIATSCDLSTQRGRDSALLWKLLVLLCRQNGSMVGSDVAELLMQDRRHQEKYKRQNPMENPTSLAEDEWRQPGTLDLITGEVPPVVETQAQIVEKFTKLLYYGRKKDALLWAMRNQLWGHALFLSSKMDPRTYSWVLTGFTSTLATNDPLQTLFQLMSGRIPQVAQSCGDAKWGDWRPHLAVLLSNKVGDMELNHRAIITMGDSLAGRGAVEAAHFCYLMADIPFGYFGAKADRMALLGSSHRQAFAQFASTEAIQRMEIFEYCQQLRQPKSFLLPFQVYKLLYASRLADHGLPAQALNYCEHIATVLLGQDPASHPVLAQQLVKLAERLKLCDPLLLEMPEQDQALEPEWLLQLRAHCQHWEVRSSPGVLQVSSLLVVLCPSGFPFCPLAAGQRATGVLVWGSPLIELVLSFTLSVWCTWALPCATLSSSLSRLSSGSLQTEDDLTPEVAPTQPELSWAAASTPGMEGEQRLLGLHLKGCLPNYLTGPNYLCGWGGCRWHTSVGHPIEEKPSRVAPWWCRTATSIRRMFAGHGCLLLATCSYPVFWR</sequence>
<feature type="compositionally biased region" description="Pro residues" evidence="13">
    <location>
        <begin position="95"/>
        <end position="109"/>
    </location>
</feature>
<keyword evidence="17" id="KW-1185">Reference proteome</keyword>
<evidence type="ECO:0000256" key="1">
    <source>
        <dbReference type="ARBA" id="ARBA00004395"/>
    </source>
</evidence>
<evidence type="ECO:0000259" key="15">
    <source>
        <dbReference type="Pfam" id="PF12932"/>
    </source>
</evidence>
<dbReference type="InterPro" id="IPR024340">
    <property type="entry name" value="Sec16_CCD"/>
</dbReference>
<dbReference type="GO" id="GO:0000139">
    <property type="term" value="C:Golgi membrane"/>
    <property type="evidence" value="ECO:0007669"/>
    <property type="project" value="UniProtKB-SubCell"/>
</dbReference>
<evidence type="ECO:0000259" key="14">
    <source>
        <dbReference type="Pfam" id="PF12931"/>
    </source>
</evidence>
<reference evidence="16" key="1">
    <citation type="submission" date="2025-08" db="UniProtKB">
        <authorList>
            <consortium name="Ensembl"/>
        </authorList>
    </citation>
    <scope>IDENTIFICATION</scope>
</reference>
<dbReference type="FunFam" id="1.25.40.1030:FF:000003">
    <property type="entry name" value="Protein transport protein sec16"/>
    <property type="match status" value="1"/>
</dbReference>
<dbReference type="GO" id="GO:0005789">
    <property type="term" value="C:endoplasmic reticulum membrane"/>
    <property type="evidence" value="ECO:0007669"/>
    <property type="project" value="UniProtKB-SubCell"/>
</dbReference>
<dbReference type="Pfam" id="PF12931">
    <property type="entry name" value="TPR_Sec16"/>
    <property type="match status" value="1"/>
</dbReference>
<evidence type="ECO:0000256" key="10">
    <source>
        <dbReference type="ARBA" id="ARBA00023136"/>
    </source>
</evidence>
<dbReference type="CDD" id="cd09233">
    <property type="entry name" value="ACE1-Sec16-like"/>
    <property type="match status" value="1"/>
</dbReference>
<dbReference type="GO" id="GO:0015031">
    <property type="term" value="P:protein transport"/>
    <property type="evidence" value="ECO:0007669"/>
    <property type="project" value="UniProtKB-KW"/>
</dbReference>
<proteinExistence type="inferred from homology"/>
<dbReference type="GO" id="GO:0070973">
    <property type="term" value="P:protein localization to endoplasmic reticulum exit site"/>
    <property type="evidence" value="ECO:0007669"/>
    <property type="project" value="TreeGrafter"/>
</dbReference>
<dbReference type="GO" id="GO:0007031">
    <property type="term" value="P:peroxisome organization"/>
    <property type="evidence" value="ECO:0007669"/>
    <property type="project" value="UniProtKB-KW"/>
</dbReference>
<evidence type="ECO:0000256" key="13">
    <source>
        <dbReference type="SAM" id="MobiDB-lite"/>
    </source>
</evidence>
<name>A0A8B9CAK6_9AVES</name>
<dbReference type="GO" id="GO:0007030">
    <property type="term" value="P:Golgi organization"/>
    <property type="evidence" value="ECO:0007669"/>
    <property type="project" value="TreeGrafter"/>
</dbReference>
<evidence type="ECO:0000256" key="11">
    <source>
        <dbReference type="ARBA" id="ARBA00045648"/>
    </source>
</evidence>
<dbReference type="Proteomes" id="UP000694426">
    <property type="component" value="Unplaced"/>
</dbReference>
<evidence type="ECO:0000256" key="6">
    <source>
        <dbReference type="ARBA" id="ARBA00022824"/>
    </source>
</evidence>
<dbReference type="Ensembl" id="ENSABRT00000023976.1">
    <property type="protein sequence ID" value="ENSABRP00000016844.1"/>
    <property type="gene ID" value="ENSABRG00000014706.1"/>
</dbReference>
<reference evidence="16" key="2">
    <citation type="submission" date="2025-09" db="UniProtKB">
        <authorList>
            <consortium name="Ensembl"/>
        </authorList>
    </citation>
    <scope>IDENTIFICATION</scope>
</reference>
<dbReference type="InterPro" id="IPR024298">
    <property type="entry name" value="Sec16_Sec23-bd"/>
</dbReference>
<evidence type="ECO:0000256" key="4">
    <source>
        <dbReference type="ARBA" id="ARBA00022448"/>
    </source>
</evidence>
<evidence type="ECO:0000256" key="9">
    <source>
        <dbReference type="ARBA" id="ARBA00023034"/>
    </source>
</evidence>
<keyword evidence="5" id="KW-0962">Peroxisome biogenesis</keyword>
<feature type="domain" description="Sec16 Sec23-binding" evidence="14">
    <location>
        <begin position="384"/>
        <end position="617"/>
    </location>
</feature>
<dbReference type="PANTHER" id="PTHR13402">
    <property type="entry name" value="RGPR-RELATED"/>
    <property type="match status" value="1"/>
</dbReference>
<dbReference type="Gene3D" id="1.25.40.1030">
    <property type="match status" value="1"/>
</dbReference>
<evidence type="ECO:0000313" key="17">
    <source>
        <dbReference type="Proteomes" id="UP000694426"/>
    </source>
</evidence>
<dbReference type="GeneTree" id="ENSGT00940000160138"/>
<comment type="similarity">
    <text evidence="3 12">Belongs to the SEC16 family.</text>
</comment>
<accession>A0A8B9CAK6</accession>
<evidence type="ECO:0000256" key="8">
    <source>
        <dbReference type="ARBA" id="ARBA00022927"/>
    </source>
</evidence>
<keyword evidence="10 12" id="KW-0472">Membrane</keyword>
<dbReference type="GO" id="GO:0012507">
    <property type="term" value="C:ER to Golgi transport vesicle membrane"/>
    <property type="evidence" value="ECO:0007669"/>
    <property type="project" value="TreeGrafter"/>
</dbReference>
<evidence type="ECO:0000256" key="7">
    <source>
        <dbReference type="ARBA" id="ARBA00022892"/>
    </source>
</evidence>
<dbReference type="PANTHER" id="PTHR13402:SF11">
    <property type="entry name" value="PROTEIN TRANSPORT PROTEIN SEC16B"/>
    <property type="match status" value="1"/>
</dbReference>
<evidence type="ECO:0000256" key="2">
    <source>
        <dbReference type="ARBA" id="ARBA00004406"/>
    </source>
</evidence>
<evidence type="ECO:0000313" key="16">
    <source>
        <dbReference type="Ensembl" id="ENSABRP00000016844.1"/>
    </source>
</evidence>
<keyword evidence="9 12" id="KW-0333">Golgi apparatus</keyword>
<keyword evidence="6 12" id="KW-0256">Endoplasmic reticulum</keyword>
<comment type="function">
    <text evidence="11">Plays a role in the organization of the endoplasmic reticulum exit sites (ERES), also known as transitional endoplasmic reticulum (tER). Required for secretory cargo traffic from the endoplasmic reticulum to the Golgi apparatus. Involved in peroxisome biogenesis. Regulates the transport of peroxisomal biogenesis factors PEX3 and PEX16 from the ER to peroxisomes.</text>
</comment>
<comment type="subcellular location">
    <subcellularLocation>
        <location evidence="2">Endoplasmic reticulum membrane</location>
        <topology evidence="2">Peripheral membrane protein</topology>
    </subcellularLocation>
    <subcellularLocation>
        <location evidence="1">Golgi apparatus membrane</location>
        <topology evidence="1">Peripheral membrane protein</topology>
    </subcellularLocation>
</comment>
<evidence type="ECO:0000256" key="3">
    <source>
        <dbReference type="ARBA" id="ARBA00005927"/>
    </source>
</evidence>
<dbReference type="AlphaFoldDB" id="A0A8B9CAK6"/>
<dbReference type="GO" id="GO:0016192">
    <property type="term" value="P:vesicle-mediated transport"/>
    <property type="evidence" value="ECO:0007669"/>
    <property type="project" value="UniProtKB-KW"/>
</dbReference>
<gene>
    <name evidence="16" type="primary">SEC16B</name>
</gene>
<keyword evidence="7 12" id="KW-0931">ER-Golgi transport</keyword>
<protein>
    <recommendedName>
        <fullName evidence="12">Protein transport protein sec16</fullName>
    </recommendedName>
</protein>
<organism evidence="16 17">
    <name type="scientific">Anser brachyrhynchus</name>
    <name type="common">Pink-footed goose</name>
    <dbReference type="NCBI Taxonomy" id="132585"/>
    <lineage>
        <taxon>Eukaryota</taxon>
        <taxon>Metazoa</taxon>
        <taxon>Chordata</taxon>
        <taxon>Craniata</taxon>
        <taxon>Vertebrata</taxon>
        <taxon>Euteleostomi</taxon>
        <taxon>Archelosauria</taxon>
        <taxon>Archosauria</taxon>
        <taxon>Dinosauria</taxon>
        <taxon>Saurischia</taxon>
        <taxon>Theropoda</taxon>
        <taxon>Coelurosauria</taxon>
        <taxon>Aves</taxon>
        <taxon>Neognathae</taxon>
        <taxon>Galloanserae</taxon>
        <taxon>Anseriformes</taxon>
        <taxon>Anatidae</taxon>
        <taxon>Anserinae</taxon>
        <taxon>Anser</taxon>
    </lineage>
</organism>
<feature type="region of interest" description="Disordered" evidence="13">
    <location>
        <begin position="95"/>
        <end position="138"/>
    </location>
</feature>
<feature type="domain" description="Sec16 central conserved" evidence="15">
    <location>
        <begin position="220"/>
        <end position="317"/>
    </location>
</feature>
<dbReference type="Pfam" id="PF12932">
    <property type="entry name" value="Sec16"/>
    <property type="match status" value="1"/>
</dbReference>
<keyword evidence="4 12" id="KW-0813">Transport</keyword>
<evidence type="ECO:0000256" key="5">
    <source>
        <dbReference type="ARBA" id="ARBA00022593"/>
    </source>
</evidence>
<evidence type="ECO:0000256" key="12">
    <source>
        <dbReference type="RuleBase" id="RU364101"/>
    </source>
</evidence>
<keyword evidence="8 12" id="KW-0653">Protein transport</keyword>